<dbReference type="EMBL" id="CP042914">
    <property type="protein sequence ID" value="QEG42236.1"/>
    <property type="molecule type" value="Genomic_DNA"/>
</dbReference>
<reference evidence="7 8" key="1">
    <citation type="submission" date="2019-08" db="EMBL/GenBank/DDBJ databases">
        <title>Deep-cultivation of Planctomycetes and their phenomic and genomic characterization uncovers novel biology.</title>
        <authorList>
            <person name="Wiegand S."/>
            <person name="Jogler M."/>
            <person name="Boedeker C."/>
            <person name="Pinto D."/>
            <person name="Vollmers J."/>
            <person name="Rivas-Marin E."/>
            <person name="Kohn T."/>
            <person name="Peeters S.H."/>
            <person name="Heuer A."/>
            <person name="Rast P."/>
            <person name="Oberbeckmann S."/>
            <person name="Bunk B."/>
            <person name="Jeske O."/>
            <person name="Meyerdierks A."/>
            <person name="Storesund J.E."/>
            <person name="Kallscheuer N."/>
            <person name="Luecker S."/>
            <person name="Lage O.M."/>
            <person name="Pohl T."/>
            <person name="Merkel B.J."/>
            <person name="Hornburger P."/>
            <person name="Mueller R.-W."/>
            <person name="Bruemmer F."/>
            <person name="Labrenz M."/>
            <person name="Spormann A.M."/>
            <person name="Op den Camp H."/>
            <person name="Overmann J."/>
            <person name="Amann R."/>
            <person name="Jetten M.S.M."/>
            <person name="Mascher T."/>
            <person name="Medema M.H."/>
            <person name="Devos D.P."/>
            <person name="Kaster A.-K."/>
            <person name="Ovreas L."/>
            <person name="Rohde M."/>
            <person name="Galperin M.Y."/>
            <person name="Jogler C."/>
        </authorList>
    </citation>
    <scope>NUCLEOTIDE SEQUENCE [LARGE SCALE GENOMIC DNA]</scope>
    <source>
        <strain evidence="7 8">UC8</strain>
    </source>
</reference>
<evidence type="ECO:0000256" key="4">
    <source>
        <dbReference type="ARBA" id="ARBA00022679"/>
    </source>
</evidence>
<keyword evidence="5" id="KW-0472">Membrane</keyword>
<dbReference type="KEGG" id="rul:UC8_42700"/>
<evidence type="ECO:0000259" key="6">
    <source>
        <dbReference type="Pfam" id="PF00535"/>
    </source>
</evidence>
<dbReference type="PANTHER" id="PTHR43646:SF2">
    <property type="entry name" value="GLYCOSYLTRANSFERASE 2-LIKE DOMAIN-CONTAINING PROTEIN"/>
    <property type="match status" value="1"/>
</dbReference>
<gene>
    <name evidence="7" type="primary">gpgS_1</name>
    <name evidence="7" type="ORF">UC8_42700</name>
</gene>
<dbReference type="Pfam" id="PF00535">
    <property type="entry name" value="Glycos_transf_2"/>
    <property type="match status" value="1"/>
</dbReference>
<proteinExistence type="predicted"/>
<evidence type="ECO:0000256" key="3">
    <source>
        <dbReference type="ARBA" id="ARBA00022676"/>
    </source>
</evidence>
<organism evidence="7 8">
    <name type="scientific">Roseimaritima ulvae</name>
    <dbReference type="NCBI Taxonomy" id="980254"/>
    <lineage>
        <taxon>Bacteria</taxon>
        <taxon>Pseudomonadati</taxon>
        <taxon>Planctomycetota</taxon>
        <taxon>Planctomycetia</taxon>
        <taxon>Pirellulales</taxon>
        <taxon>Pirellulaceae</taxon>
        <taxon>Roseimaritima</taxon>
    </lineage>
</organism>
<dbReference type="InterPro" id="IPR026461">
    <property type="entry name" value="Trfase_2_rSAM/seldom_assoc"/>
</dbReference>
<dbReference type="InterPro" id="IPR001173">
    <property type="entry name" value="Glyco_trans_2-like"/>
</dbReference>
<keyword evidence="3 7" id="KW-0328">Glycosyltransferase</keyword>
<dbReference type="OrthoDB" id="9806525at2"/>
<evidence type="ECO:0000256" key="5">
    <source>
        <dbReference type="ARBA" id="ARBA00023136"/>
    </source>
</evidence>
<keyword evidence="4 7" id="KW-0808">Transferase</keyword>
<dbReference type="NCBIfam" id="TIGR04283">
    <property type="entry name" value="glyco_like_mftF"/>
    <property type="match status" value="1"/>
</dbReference>
<evidence type="ECO:0000313" key="8">
    <source>
        <dbReference type="Proteomes" id="UP000325286"/>
    </source>
</evidence>
<dbReference type="GO" id="GO:0005886">
    <property type="term" value="C:plasma membrane"/>
    <property type="evidence" value="ECO:0007669"/>
    <property type="project" value="UniProtKB-SubCell"/>
</dbReference>
<evidence type="ECO:0000256" key="1">
    <source>
        <dbReference type="ARBA" id="ARBA00004236"/>
    </source>
</evidence>
<dbReference type="PANTHER" id="PTHR43646">
    <property type="entry name" value="GLYCOSYLTRANSFERASE"/>
    <property type="match status" value="1"/>
</dbReference>
<accession>A0A5B9QYK6</accession>
<keyword evidence="2" id="KW-1003">Cell membrane</keyword>
<dbReference type="GO" id="GO:0016757">
    <property type="term" value="F:glycosyltransferase activity"/>
    <property type="evidence" value="ECO:0007669"/>
    <property type="project" value="UniProtKB-KW"/>
</dbReference>
<sequence>MEISVVIPAINEAEGIAAAVDSASSQGAMEVLVVDGGSQDDTVRRAQAAGARVVTSPSGRARQQNAGAALASGQVLLFLHADNRLGPHCLEQIREAFERRPQAWGGAFRHRIDAPQWLFRCIEWGDAMRVRWRGLPFGDQGLFIRREAFEQVGGFPDEPLMEDLLLARRMRRTAWPLLLPGPVWSSPRRWQRHGVVRQTVRNWSLQVAHACGCSPDRLAAYYRRHDGPAERP</sequence>
<dbReference type="CDD" id="cd02522">
    <property type="entry name" value="GT_2_like_a"/>
    <property type="match status" value="1"/>
</dbReference>
<keyword evidence="8" id="KW-1185">Reference proteome</keyword>
<dbReference type="InterPro" id="IPR029044">
    <property type="entry name" value="Nucleotide-diphossugar_trans"/>
</dbReference>
<comment type="subcellular location">
    <subcellularLocation>
        <location evidence="1">Cell membrane</location>
    </subcellularLocation>
</comment>
<dbReference type="RefSeq" id="WP_068131439.1">
    <property type="nucleotide sequence ID" value="NZ_CP042914.1"/>
</dbReference>
<feature type="domain" description="Glycosyltransferase 2-like" evidence="6">
    <location>
        <begin position="4"/>
        <end position="150"/>
    </location>
</feature>
<dbReference type="EC" id="2.4.1.266" evidence="7"/>
<evidence type="ECO:0000256" key="2">
    <source>
        <dbReference type="ARBA" id="ARBA00022475"/>
    </source>
</evidence>
<dbReference type="SUPFAM" id="SSF53448">
    <property type="entry name" value="Nucleotide-diphospho-sugar transferases"/>
    <property type="match status" value="1"/>
</dbReference>
<evidence type="ECO:0000313" key="7">
    <source>
        <dbReference type="EMBL" id="QEG42236.1"/>
    </source>
</evidence>
<dbReference type="Proteomes" id="UP000325286">
    <property type="component" value="Chromosome"/>
</dbReference>
<protein>
    <submittedName>
        <fullName evidence="7">Glucosyl-3-phosphoglycerate synthase</fullName>
        <ecNumber evidence="7">2.4.1.266</ecNumber>
    </submittedName>
</protein>
<dbReference type="AlphaFoldDB" id="A0A5B9QYK6"/>
<name>A0A5B9QYK6_9BACT</name>
<dbReference type="Gene3D" id="3.90.550.10">
    <property type="entry name" value="Spore Coat Polysaccharide Biosynthesis Protein SpsA, Chain A"/>
    <property type="match status" value="1"/>
</dbReference>